<evidence type="ECO:0000256" key="1">
    <source>
        <dbReference type="ARBA" id="ARBA00001911"/>
    </source>
</evidence>
<accession>A0A8G0LNT9</accession>
<dbReference type="AlphaFoldDB" id="A0A8G0LNT9"/>
<evidence type="ECO:0000256" key="3">
    <source>
        <dbReference type="ARBA" id="ARBA00023239"/>
    </source>
</evidence>
<dbReference type="GO" id="GO:0008460">
    <property type="term" value="F:dTDP-glucose 4,6-dehydratase activity"/>
    <property type="evidence" value="ECO:0007669"/>
    <property type="project" value="InterPro"/>
</dbReference>
<evidence type="ECO:0000313" key="6">
    <source>
        <dbReference type="EMBL" id="QYT04245.1"/>
    </source>
</evidence>
<evidence type="ECO:0000313" key="7">
    <source>
        <dbReference type="Proteomes" id="UP000826661"/>
    </source>
</evidence>
<dbReference type="InterPro" id="IPR005888">
    <property type="entry name" value="dTDP_Gluc_deHydtase"/>
</dbReference>
<dbReference type="EMBL" id="CP075869">
    <property type="protein sequence ID" value="QYT04245.1"/>
    <property type="molecule type" value="Genomic_DNA"/>
</dbReference>
<feature type="domain" description="NAD(P)-binding" evidence="5">
    <location>
        <begin position="144"/>
        <end position="454"/>
    </location>
</feature>
<proteinExistence type="predicted"/>
<dbReference type="Gene3D" id="3.40.50.720">
    <property type="entry name" value="NAD(P)-binding Rossmann-like Domain"/>
    <property type="match status" value="1"/>
</dbReference>
<feature type="compositionally biased region" description="Polar residues" evidence="4">
    <location>
        <begin position="62"/>
        <end position="72"/>
    </location>
</feature>
<organism evidence="6 7">
    <name type="scientific">Trichoderma simmonsii</name>
    <dbReference type="NCBI Taxonomy" id="1491479"/>
    <lineage>
        <taxon>Eukaryota</taxon>
        <taxon>Fungi</taxon>
        <taxon>Dikarya</taxon>
        <taxon>Ascomycota</taxon>
        <taxon>Pezizomycotina</taxon>
        <taxon>Sordariomycetes</taxon>
        <taxon>Hypocreomycetidae</taxon>
        <taxon>Hypocreales</taxon>
        <taxon>Hypocreaceae</taxon>
        <taxon>Trichoderma</taxon>
    </lineage>
</organism>
<evidence type="ECO:0000259" key="5">
    <source>
        <dbReference type="Pfam" id="PF16363"/>
    </source>
</evidence>
<feature type="region of interest" description="Disordered" evidence="4">
    <location>
        <begin position="62"/>
        <end position="81"/>
    </location>
</feature>
<feature type="region of interest" description="Disordered" evidence="4">
    <location>
        <begin position="23"/>
        <end position="56"/>
    </location>
</feature>
<comment type="cofactor">
    <cofactor evidence="1">
        <name>NAD(+)</name>
        <dbReference type="ChEBI" id="CHEBI:57540"/>
    </cofactor>
</comment>
<dbReference type="PANTHER" id="PTHR43000">
    <property type="entry name" value="DTDP-D-GLUCOSE 4,6-DEHYDRATASE-RELATED"/>
    <property type="match status" value="1"/>
</dbReference>
<dbReference type="FunFam" id="3.40.50.720:FF:000304">
    <property type="entry name" value="UDP-glucose 4,6-dehydratase"/>
    <property type="match status" value="1"/>
</dbReference>
<dbReference type="Pfam" id="PF16363">
    <property type="entry name" value="GDP_Man_Dehyd"/>
    <property type="match status" value="1"/>
</dbReference>
<gene>
    <name evidence="6" type="ORF">H0G86_011167</name>
</gene>
<dbReference type="Gene3D" id="3.90.25.10">
    <property type="entry name" value="UDP-galactose 4-epimerase, domain 1"/>
    <property type="match status" value="1"/>
</dbReference>
<dbReference type="Proteomes" id="UP000826661">
    <property type="component" value="Chromosome VI"/>
</dbReference>
<evidence type="ECO:0000256" key="2">
    <source>
        <dbReference type="ARBA" id="ARBA00023027"/>
    </source>
</evidence>
<keyword evidence="3" id="KW-0456">Lyase</keyword>
<feature type="region of interest" description="Disordered" evidence="4">
    <location>
        <begin position="490"/>
        <end position="513"/>
    </location>
</feature>
<dbReference type="InterPro" id="IPR016040">
    <property type="entry name" value="NAD(P)-bd_dom"/>
</dbReference>
<dbReference type="CDD" id="cd05246">
    <property type="entry name" value="dTDP_GD_SDR_e"/>
    <property type="match status" value="1"/>
</dbReference>
<dbReference type="GO" id="GO:0009225">
    <property type="term" value="P:nucleotide-sugar metabolic process"/>
    <property type="evidence" value="ECO:0007669"/>
    <property type="project" value="InterPro"/>
</dbReference>
<evidence type="ECO:0000256" key="4">
    <source>
        <dbReference type="SAM" id="MobiDB-lite"/>
    </source>
</evidence>
<keyword evidence="2" id="KW-0520">NAD</keyword>
<protein>
    <submittedName>
        <fullName evidence="6">dTDP-glucose 4,6-dehydratase</fullName>
    </submittedName>
</protein>
<reference evidence="6 7" key="1">
    <citation type="journal article" date="2021" name="BMC Genomics">
        <title>Telomere-to-telomere genome assembly of asparaginase-producing Trichoderma simmonsii.</title>
        <authorList>
            <person name="Chung D."/>
            <person name="Kwon Y.M."/>
            <person name="Yang Y."/>
        </authorList>
    </citation>
    <scope>NUCLEOTIDE SEQUENCE [LARGE SCALE GENOMIC DNA]</scope>
    <source>
        <strain evidence="6 7">GH-Sj1</strain>
    </source>
</reference>
<keyword evidence="7" id="KW-1185">Reference proteome</keyword>
<name>A0A8G0LNT9_9HYPO</name>
<sequence>MKPLIKALQPSLSRCLCLSHSTPMLSPSSSPAASYPASTTSSYSSSPSSHSSDAALASPFQRNARSRNQSPGQARAMDPARNPDSLMATAIHQPYWRPMVKTSLANGTMNGHRSYFQEPDIWQQAPVLTGTTEFEPRSDVRNIMITGGAGFIASWVVRHLTLTYPHAYNIVSFDKLDYCSALNNTRALNDKRNFTFYHGDLTNPSEVLDCMERYHIDTVMHFAAQSHVDLSFGNSYSFTHANVYGTHVLLESAKKARIKRFIHVSTDEVYGEVGHGEDELQESSILAPTNPYAASKAAAEMMVHSYHKSFKLPTIIVRSNNVYGPHQYPEKIIPKFISLLNRGHPVVLHGDGSPTRRYLFAADAADAFDTILHKGQIGHVYNVGSADEISNLELCGKILSAMEISHDTPEQFRKWVKYTHDRPFNDCRYAVDWSKLRNLGWEQKTSFEEGLQMTVEWYRRFGEQWWGDISHVLTPFPIVSEGEVVPDVEHLAKDDPPTPVEDYPLNGISHKAS</sequence>
<dbReference type="SUPFAM" id="SSF51735">
    <property type="entry name" value="NAD(P)-binding Rossmann-fold domains"/>
    <property type="match status" value="1"/>
</dbReference>
<dbReference type="InterPro" id="IPR036291">
    <property type="entry name" value="NAD(P)-bd_dom_sf"/>
</dbReference>